<dbReference type="Gene3D" id="3.40.30.10">
    <property type="entry name" value="Glutaredoxin"/>
    <property type="match status" value="1"/>
</dbReference>
<dbReference type="InterPro" id="IPR029759">
    <property type="entry name" value="GPX_AS"/>
</dbReference>
<dbReference type="PROSITE" id="PS00460">
    <property type="entry name" value="GLUTATHIONE_PEROXID_1"/>
    <property type="match status" value="1"/>
</dbReference>
<sequence>MNALDAISIRSLAGEPLTLAGLRGQVLLIVNVASHCGYTPQYAGLEALYRRHRAQGFTIGRGAL</sequence>
<dbReference type="AlphaFoldDB" id="T0ZL76"/>
<comment type="caution">
    <text evidence="4">The sequence shown here is derived from an EMBL/GenBank/DDBJ whole genome shotgun (WGS) entry which is preliminary data.</text>
</comment>
<keyword evidence="3 4" id="KW-0560">Oxidoreductase</keyword>
<evidence type="ECO:0000313" key="4">
    <source>
        <dbReference type="EMBL" id="EQD49071.1"/>
    </source>
</evidence>
<reference evidence="4" key="1">
    <citation type="submission" date="2013-08" db="EMBL/GenBank/DDBJ databases">
        <authorList>
            <person name="Mendez C."/>
            <person name="Richter M."/>
            <person name="Ferrer M."/>
            <person name="Sanchez J."/>
        </authorList>
    </citation>
    <scope>NUCLEOTIDE SEQUENCE</scope>
</reference>
<gene>
    <name evidence="4" type="ORF">B1A_13827</name>
</gene>
<evidence type="ECO:0000256" key="3">
    <source>
        <dbReference type="ARBA" id="ARBA00023002"/>
    </source>
</evidence>
<dbReference type="EC" id="1.-.-.-" evidence="4"/>
<evidence type="ECO:0000256" key="2">
    <source>
        <dbReference type="ARBA" id="ARBA00022559"/>
    </source>
</evidence>
<comment type="similarity">
    <text evidence="1">Belongs to the glutathione peroxidase family.</text>
</comment>
<dbReference type="InterPro" id="IPR000889">
    <property type="entry name" value="Glutathione_peroxidase"/>
</dbReference>
<dbReference type="Pfam" id="PF00255">
    <property type="entry name" value="GSHPx"/>
    <property type="match status" value="1"/>
</dbReference>
<protein>
    <submittedName>
        <fullName evidence="4">Glutathione peroxidase</fullName>
        <ecNumber evidence="4">1.-.-.-</ecNumber>
    </submittedName>
</protein>
<dbReference type="GO" id="GO:0004601">
    <property type="term" value="F:peroxidase activity"/>
    <property type="evidence" value="ECO:0007669"/>
    <property type="project" value="UniProtKB-KW"/>
</dbReference>
<dbReference type="SUPFAM" id="SSF52833">
    <property type="entry name" value="Thioredoxin-like"/>
    <property type="match status" value="1"/>
</dbReference>
<name>T0ZL76_9ZZZZ</name>
<reference evidence="4" key="2">
    <citation type="journal article" date="2014" name="ISME J.">
        <title>Microbial stratification in low pH oxic and suboxic macroscopic growths along an acid mine drainage.</title>
        <authorList>
            <person name="Mendez-Garcia C."/>
            <person name="Mesa V."/>
            <person name="Sprenger R.R."/>
            <person name="Richter M."/>
            <person name="Diez M.S."/>
            <person name="Solano J."/>
            <person name="Bargiela R."/>
            <person name="Golyshina O.V."/>
            <person name="Manteca A."/>
            <person name="Ramos J.L."/>
            <person name="Gallego J.R."/>
            <person name="Llorente I."/>
            <person name="Martins Dos Santos V.A."/>
            <person name="Jensen O.N."/>
            <person name="Pelaez A.I."/>
            <person name="Sanchez J."/>
            <person name="Ferrer M."/>
        </authorList>
    </citation>
    <scope>NUCLEOTIDE SEQUENCE</scope>
</reference>
<organism evidence="4">
    <name type="scientific">mine drainage metagenome</name>
    <dbReference type="NCBI Taxonomy" id="410659"/>
    <lineage>
        <taxon>unclassified sequences</taxon>
        <taxon>metagenomes</taxon>
        <taxon>ecological metagenomes</taxon>
    </lineage>
</organism>
<dbReference type="PROSITE" id="PS51355">
    <property type="entry name" value="GLUTATHIONE_PEROXID_3"/>
    <property type="match status" value="1"/>
</dbReference>
<evidence type="ECO:0000256" key="1">
    <source>
        <dbReference type="ARBA" id="ARBA00006926"/>
    </source>
</evidence>
<accession>T0ZL76</accession>
<proteinExistence type="inferred from homology"/>
<dbReference type="GO" id="GO:0006979">
    <property type="term" value="P:response to oxidative stress"/>
    <property type="evidence" value="ECO:0007669"/>
    <property type="project" value="InterPro"/>
</dbReference>
<keyword evidence="2 4" id="KW-0575">Peroxidase</keyword>
<dbReference type="InterPro" id="IPR036249">
    <property type="entry name" value="Thioredoxin-like_sf"/>
</dbReference>
<dbReference type="EMBL" id="AUZX01010140">
    <property type="protein sequence ID" value="EQD49071.1"/>
    <property type="molecule type" value="Genomic_DNA"/>
</dbReference>